<dbReference type="OrthoDB" id="245150at2759"/>
<comment type="subcellular location">
    <subcellularLocation>
        <location evidence="1">Cytoplasm</location>
    </subcellularLocation>
</comment>
<proteinExistence type="predicted"/>
<dbReference type="InterPro" id="IPR014041">
    <property type="entry name" value="ESCRT-II_cplx_Vps25-sub_N"/>
</dbReference>
<comment type="caution">
    <text evidence="5">The sequence shown here is derived from an EMBL/GenBank/DDBJ whole genome shotgun (WGS) entry which is preliminary data.</text>
</comment>
<dbReference type="InterPro" id="IPR008570">
    <property type="entry name" value="ESCRT-II_cplx_Vps25-sub"/>
</dbReference>
<accession>A0A8S1HK43</accession>
<dbReference type="InterPro" id="IPR036390">
    <property type="entry name" value="WH_DNA-bd_sf"/>
</dbReference>
<evidence type="ECO:0000256" key="2">
    <source>
        <dbReference type="ARBA" id="ARBA00017934"/>
    </source>
</evidence>
<evidence type="ECO:0000313" key="6">
    <source>
        <dbReference type="Proteomes" id="UP000835052"/>
    </source>
</evidence>
<dbReference type="Gene3D" id="1.10.10.570">
    <property type="entry name" value="Winged helix' DNA-binding domain. Chain C. Domain 1"/>
    <property type="match status" value="1"/>
</dbReference>
<gene>
    <name evidence="5" type="ORF">CAUJ_LOCUS12945</name>
</gene>
<dbReference type="Proteomes" id="UP000835052">
    <property type="component" value="Unassembled WGS sequence"/>
</dbReference>
<dbReference type="GO" id="GO:0042803">
    <property type="term" value="F:protein homodimerization activity"/>
    <property type="evidence" value="ECO:0007669"/>
    <property type="project" value="TreeGrafter"/>
</dbReference>
<dbReference type="AlphaFoldDB" id="A0A8S1HK43"/>
<dbReference type="GO" id="GO:0043328">
    <property type="term" value="P:protein transport to vacuole involved in ubiquitin-dependent protein catabolic process via the multivesicular body sorting pathway"/>
    <property type="evidence" value="ECO:0007669"/>
    <property type="project" value="TreeGrafter"/>
</dbReference>
<dbReference type="FunFam" id="1.10.10.570:FF:000003">
    <property type="entry name" value="Vacuolar protein-sorting-associated protein 25"/>
    <property type="match status" value="1"/>
</dbReference>
<keyword evidence="3" id="KW-0963">Cytoplasm</keyword>
<organism evidence="5 6">
    <name type="scientific">Caenorhabditis auriculariae</name>
    <dbReference type="NCBI Taxonomy" id="2777116"/>
    <lineage>
        <taxon>Eukaryota</taxon>
        <taxon>Metazoa</taxon>
        <taxon>Ecdysozoa</taxon>
        <taxon>Nematoda</taxon>
        <taxon>Chromadorea</taxon>
        <taxon>Rhabditida</taxon>
        <taxon>Rhabditina</taxon>
        <taxon>Rhabditomorpha</taxon>
        <taxon>Rhabditoidea</taxon>
        <taxon>Rhabditidae</taxon>
        <taxon>Peloderinae</taxon>
        <taxon>Caenorhabditis</taxon>
    </lineage>
</organism>
<sequence>MCSNFSDSSFFSRPTCFSTTLIIFPVCVCHLFTSKISVRSLYGNSWIGMSFKWPWQYDFPPFFTLQKTLVTRDKQLEAWARLVVDYTQFHKVYTLDVNEVTNSELFSNTKLNRRLPPDGVKAVFEYLEQKKWVFFFVFL</sequence>
<evidence type="ECO:0000256" key="1">
    <source>
        <dbReference type="ARBA" id="ARBA00004496"/>
    </source>
</evidence>
<evidence type="ECO:0000256" key="3">
    <source>
        <dbReference type="ARBA" id="ARBA00022490"/>
    </source>
</evidence>
<name>A0A8S1HK43_9PELO</name>
<dbReference type="SUPFAM" id="SSF46785">
    <property type="entry name" value="Winged helix' DNA-binding domain"/>
    <property type="match status" value="1"/>
</dbReference>
<evidence type="ECO:0000256" key="4">
    <source>
        <dbReference type="ARBA" id="ARBA00030094"/>
    </source>
</evidence>
<keyword evidence="6" id="KW-1185">Reference proteome</keyword>
<evidence type="ECO:0000313" key="5">
    <source>
        <dbReference type="EMBL" id="CAD6197035.1"/>
    </source>
</evidence>
<protein>
    <recommendedName>
        <fullName evidence="2">Vacuolar protein-sorting-associated protein 25</fullName>
    </recommendedName>
    <alternativeName>
        <fullName evidence="4">ESCRT-II complex subunit VPS25</fullName>
    </alternativeName>
</protein>
<dbReference type="Pfam" id="PF05871">
    <property type="entry name" value="ESCRT-II"/>
    <property type="match status" value="1"/>
</dbReference>
<reference evidence="5" key="1">
    <citation type="submission" date="2020-10" db="EMBL/GenBank/DDBJ databases">
        <authorList>
            <person name="Kikuchi T."/>
        </authorList>
    </citation>
    <scope>NUCLEOTIDE SEQUENCE</scope>
    <source>
        <strain evidence="5">NKZ352</strain>
    </source>
</reference>
<dbReference type="PANTHER" id="PTHR13149:SF0">
    <property type="entry name" value="VACUOLAR PROTEIN-SORTING-ASSOCIATED PROTEIN 25"/>
    <property type="match status" value="1"/>
</dbReference>
<dbReference type="GO" id="GO:0005198">
    <property type="term" value="F:structural molecule activity"/>
    <property type="evidence" value="ECO:0007669"/>
    <property type="project" value="TreeGrafter"/>
</dbReference>
<dbReference type="EMBL" id="CAJGYM010000084">
    <property type="protein sequence ID" value="CAD6197035.1"/>
    <property type="molecule type" value="Genomic_DNA"/>
</dbReference>
<dbReference type="GO" id="GO:0000814">
    <property type="term" value="C:ESCRT II complex"/>
    <property type="evidence" value="ECO:0007669"/>
    <property type="project" value="InterPro"/>
</dbReference>
<dbReference type="PANTHER" id="PTHR13149">
    <property type="entry name" value="VACUOLAR PROTEIN SORTING-ASSOCIATED PROTEIN VPS25"/>
    <property type="match status" value="1"/>
</dbReference>